<dbReference type="EMBL" id="KI271584">
    <property type="protein sequence ID" value="ERL65805.1"/>
    <property type="molecule type" value="Genomic_DNA"/>
</dbReference>
<proteinExistence type="predicted"/>
<keyword evidence="1" id="KW-0812">Transmembrane</keyword>
<feature type="transmembrane region" description="Helical" evidence="1">
    <location>
        <begin position="6"/>
        <end position="24"/>
    </location>
</feature>
<sequence>MVSQFLAYIIYIGLPLLLLAYPFLSKRVTTVAVLKAATILLMAVGAAVVCAIAGPMVGFYSAGSVALIALGALAWALLQRFRVEAVLFSCRYSGLFQIGFDRRHFLIGGNLPILEQRLEPLQGHPHCLGDGGQTGLGLVQTGLELSERDQVVQVAVAYDFAVVMLVFDEVPQ</sequence>
<evidence type="ECO:0000313" key="2">
    <source>
        <dbReference type="EMBL" id="ERL65805.1"/>
    </source>
</evidence>
<gene>
    <name evidence="2" type="ORF">L248_1881</name>
</gene>
<organism evidence="2 3">
    <name type="scientific">Schleiferilactobacillus shenzhenensis LY-73</name>
    <dbReference type="NCBI Taxonomy" id="1231336"/>
    <lineage>
        <taxon>Bacteria</taxon>
        <taxon>Bacillati</taxon>
        <taxon>Bacillota</taxon>
        <taxon>Bacilli</taxon>
        <taxon>Lactobacillales</taxon>
        <taxon>Lactobacillaceae</taxon>
        <taxon>Schleiferilactobacillus</taxon>
    </lineage>
</organism>
<accession>U4TQU7</accession>
<feature type="transmembrane region" description="Helical" evidence="1">
    <location>
        <begin position="36"/>
        <end position="54"/>
    </location>
</feature>
<name>U4TQU7_9LACO</name>
<evidence type="ECO:0000313" key="3">
    <source>
        <dbReference type="Proteomes" id="UP000030647"/>
    </source>
</evidence>
<dbReference type="STRING" id="1231336.L248_1881"/>
<keyword evidence="3" id="KW-1185">Reference proteome</keyword>
<reference evidence="3" key="1">
    <citation type="journal article" date="2013" name="Genome Announc.">
        <title>Whole-Genome Sequencing of Lactobacillus shenzhenensis Strain LY-73T.</title>
        <authorList>
            <person name="Lin Z."/>
            <person name="Liu Z."/>
            <person name="Yang R."/>
            <person name="Zou Y."/>
            <person name="Wan D."/>
            <person name="Chen J."/>
            <person name="Guo M."/>
            <person name="Zhao J."/>
            <person name="Fang C."/>
            <person name="Yang R."/>
            <person name="Liu F."/>
        </authorList>
    </citation>
    <scope>NUCLEOTIDE SEQUENCE [LARGE SCALE GENOMIC DNA]</scope>
    <source>
        <strain evidence="3">LY-73</strain>
    </source>
</reference>
<dbReference type="AlphaFoldDB" id="U4TQU7"/>
<protein>
    <submittedName>
        <fullName evidence="2">Uncharacterized protein</fullName>
    </submittedName>
</protein>
<dbReference type="HOGENOM" id="CLU_1553350_0_0_9"/>
<evidence type="ECO:0000256" key="1">
    <source>
        <dbReference type="SAM" id="Phobius"/>
    </source>
</evidence>
<feature type="transmembrane region" description="Helical" evidence="1">
    <location>
        <begin position="60"/>
        <end position="78"/>
    </location>
</feature>
<keyword evidence="1" id="KW-0472">Membrane</keyword>
<dbReference type="Proteomes" id="UP000030647">
    <property type="component" value="Unassembled WGS sequence"/>
</dbReference>
<keyword evidence="1" id="KW-1133">Transmembrane helix</keyword>